<protein>
    <recommendedName>
        <fullName evidence="3">Signal peptidase I</fullName>
        <ecNumber evidence="3">3.4.21.89</ecNumber>
    </recommendedName>
</protein>
<dbReference type="GO" id="GO:0004252">
    <property type="term" value="F:serine-type endopeptidase activity"/>
    <property type="evidence" value="ECO:0007669"/>
    <property type="project" value="InterPro"/>
</dbReference>
<dbReference type="Gene3D" id="2.10.109.10">
    <property type="entry name" value="Umud Fragment, subunit A"/>
    <property type="match status" value="1"/>
</dbReference>
<accession>A0A2U9P1U0</accession>
<dbReference type="SUPFAM" id="SSF51306">
    <property type="entry name" value="LexA/Signal peptidase"/>
    <property type="match status" value="1"/>
</dbReference>
<dbReference type="RefSeq" id="WP_110628553.1">
    <property type="nucleotide sequence ID" value="NZ_CP029788.1"/>
</dbReference>
<feature type="domain" description="Peptidase S26" evidence="4">
    <location>
        <begin position="33"/>
        <end position="174"/>
    </location>
</feature>
<dbReference type="PANTHER" id="PTHR43390">
    <property type="entry name" value="SIGNAL PEPTIDASE I"/>
    <property type="match status" value="1"/>
</dbReference>
<dbReference type="KEGG" id="sact:DMT42_15835"/>
<dbReference type="AlphaFoldDB" id="A0A2U9P1U0"/>
<evidence type="ECO:0000313" key="5">
    <source>
        <dbReference type="EMBL" id="AWT43639.1"/>
    </source>
</evidence>
<name>A0A2U9P1U0_STRAS</name>
<dbReference type="InterPro" id="IPR019533">
    <property type="entry name" value="Peptidase_S26"/>
</dbReference>
<dbReference type="EC" id="3.4.21.89" evidence="3"/>
<reference evidence="5 6" key="1">
    <citation type="submission" date="2018-06" db="EMBL/GenBank/DDBJ databases">
        <title>The complete genome sequence of a nosiheptide producer Streptomyces actuosus ATCC 25421: deducing the ability of producing a new class III lantibiotics.</title>
        <authorList>
            <person name="Liu W."/>
            <person name="Sun F."/>
            <person name="Hu Y."/>
        </authorList>
    </citation>
    <scope>NUCLEOTIDE SEQUENCE [LARGE SCALE GENOMIC DNA]</scope>
    <source>
        <strain evidence="5 6">ATCC 25421</strain>
    </source>
</reference>
<evidence type="ECO:0000313" key="6">
    <source>
        <dbReference type="Proteomes" id="UP000247634"/>
    </source>
</evidence>
<evidence type="ECO:0000256" key="2">
    <source>
        <dbReference type="ARBA" id="ARBA00009370"/>
    </source>
</evidence>
<dbReference type="InterPro" id="IPR000223">
    <property type="entry name" value="Pept_S26A_signal_pept_1"/>
</dbReference>
<dbReference type="GO" id="GO:0005886">
    <property type="term" value="C:plasma membrane"/>
    <property type="evidence" value="ECO:0007669"/>
    <property type="project" value="UniProtKB-SubCell"/>
</dbReference>
<keyword evidence="3" id="KW-0645">Protease</keyword>
<dbReference type="EMBL" id="CP029788">
    <property type="protein sequence ID" value="AWT43639.1"/>
    <property type="molecule type" value="Genomic_DNA"/>
</dbReference>
<keyword evidence="3" id="KW-0378">Hydrolase</keyword>
<dbReference type="Pfam" id="PF10502">
    <property type="entry name" value="Peptidase_S26"/>
    <property type="match status" value="1"/>
</dbReference>
<comment type="similarity">
    <text evidence="2 3">Belongs to the peptidase S26 family.</text>
</comment>
<dbReference type="InterPro" id="IPR036286">
    <property type="entry name" value="LexA/Signal_pep-like_sf"/>
</dbReference>
<keyword evidence="6" id="KW-1185">Reference proteome</keyword>
<dbReference type="GO" id="GO:0009003">
    <property type="term" value="F:signal peptidase activity"/>
    <property type="evidence" value="ECO:0007669"/>
    <property type="project" value="UniProtKB-EC"/>
</dbReference>
<dbReference type="CDD" id="cd06530">
    <property type="entry name" value="S26_SPase_I"/>
    <property type="match status" value="1"/>
</dbReference>
<gene>
    <name evidence="5" type="primary">lepB</name>
    <name evidence="5" type="ORF">DMT42_15835</name>
</gene>
<dbReference type="OrthoDB" id="9815782at2"/>
<evidence type="ECO:0000256" key="1">
    <source>
        <dbReference type="ARBA" id="ARBA00004401"/>
    </source>
</evidence>
<proteinExistence type="inferred from homology"/>
<comment type="catalytic activity">
    <reaction evidence="3">
        <text>Cleavage of hydrophobic, N-terminal signal or leader sequences from secreted and periplasmic proteins.</text>
        <dbReference type="EC" id="3.4.21.89"/>
    </reaction>
</comment>
<organism evidence="5 6">
    <name type="scientific">Streptomyces actuosus</name>
    <dbReference type="NCBI Taxonomy" id="1885"/>
    <lineage>
        <taxon>Bacteria</taxon>
        <taxon>Bacillati</taxon>
        <taxon>Actinomycetota</taxon>
        <taxon>Actinomycetes</taxon>
        <taxon>Kitasatosporales</taxon>
        <taxon>Streptomycetaceae</taxon>
        <taxon>Streptomyces</taxon>
    </lineage>
</organism>
<feature type="transmembrane region" description="Helical" evidence="3">
    <location>
        <begin position="183"/>
        <end position="208"/>
    </location>
</feature>
<dbReference type="PRINTS" id="PR00727">
    <property type="entry name" value="LEADERPTASE"/>
</dbReference>
<keyword evidence="3" id="KW-1133">Transmembrane helix</keyword>
<dbReference type="PANTHER" id="PTHR43390:SF1">
    <property type="entry name" value="CHLOROPLAST PROCESSING PEPTIDASE"/>
    <property type="match status" value="1"/>
</dbReference>
<keyword evidence="3" id="KW-0472">Membrane</keyword>
<keyword evidence="3" id="KW-0812">Transmembrane</keyword>
<sequence>MRGKGRGLGIAAVVVGLLGVVLGLGGVGFARYQYGGSVVSSESMKPTYGPGDRVVYERVDGSEVRRGDIVVFTAPDRYGSDGLVMERVIAVGGDRVTCCTRTGTDARVTVNGRPLQEPYVKDGDAFGGFVEYDVRVPEGRVFLLGDYRSNSRDSRAFLSDHGGTLPVSAVRGRVIDDYTVPVVLGSAMLLGLVLALTGAGLGIAAFVVRRQARAAVPPPPPWAVRS</sequence>
<evidence type="ECO:0000256" key="3">
    <source>
        <dbReference type="RuleBase" id="RU362042"/>
    </source>
</evidence>
<comment type="subcellular location">
    <subcellularLocation>
        <location evidence="1">Cell membrane</location>
        <topology evidence="1">Single-pass type II membrane protein</topology>
    </subcellularLocation>
    <subcellularLocation>
        <location evidence="3">Membrane</location>
        <topology evidence="3">Single-pass type II membrane protein</topology>
    </subcellularLocation>
</comment>
<dbReference type="Proteomes" id="UP000247634">
    <property type="component" value="Chromosome"/>
</dbReference>
<evidence type="ECO:0000259" key="4">
    <source>
        <dbReference type="Pfam" id="PF10502"/>
    </source>
</evidence>
<dbReference type="NCBIfam" id="TIGR02227">
    <property type="entry name" value="sigpep_I_bact"/>
    <property type="match status" value="1"/>
</dbReference>
<dbReference type="GO" id="GO:0006465">
    <property type="term" value="P:signal peptide processing"/>
    <property type="evidence" value="ECO:0007669"/>
    <property type="project" value="InterPro"/>
</dbReference>